<evidence type="ECO:0000313" key="9">
    <source>
        <dbReference type="RefSeq" id="XP_019625075.1"/>
    </source>
</evidence>
<evidence type="ECO:0000256" key="1">
    <source>
        <dbReference type="ARBA" id="ARBA00004141"/>
    </source>
</evidence>
<keyword evidence="2 5" id="KW-0812">Transmembrane</keyword>
<dbReference type="AlphaFoldDB" id="A0A6P4Y7S3"/>
<dbReference type="GeneID" id="109470552"/>
<feature type="transmembrane region" description="Helical" evidence="6">
    <location>
        <begin position="175"/>
        <end position="197"/>
    </location>
</feature>
<dbReference type="PROSITE" id="PS50922">
    <property type="entry name" value="TLC"/>
    <property type="match status" value="1"/>
</dbReference>
<evidence type="ECO:0000256" key="6">
    <source>
        <dbReference type="SAM" id="Phobius"/>
    </source>
</evidence>
<evidence type="ECO:0000256" key="2">
    <source>
        <dbReference type="ARBA" id="ARBA00022692"/>
    </source>
</evidence>
<dbReference type="SMART" id="SM00724">
    <property type="entry name" value="TLC"/>
    <property type="match status" value="1"/>
</dbReference>
<dbReference type="GO" id="GO:0055088">
    <property type="term" value="P:lipid homeostasis"/>
    <property type="evidence" value="ECO:0007669"/>
    <property type="project" value="TreeGrafter"/>
</dbReference>
<keyword evidence="3 6" id="KW-1133">Transmembrane helix</keyword>
<dbReference type="InterPro" id="IPR050846">
    <property type="entry name" value="TLCD"/>
</dbReference>
<protein>
    <submittedName>
        <fullName evidence="9">Transmembrane protein 56-like</fullName>
    </submittedName>
</protein>
<reference evidence="9" key="1">
    <citation type="submission" date="2025-08" db="UniProtKB">
        <authorList>
            <consortium name="RefSeq"/>
        </authorList>
    </citation>
    <scope>IDENTIFICATION</scope>
    <source>
        <tissue evidence="9">Gonad</tissue>
    </source>
</reference>
<keyword evidence="8" id="KW-1185">Reference proteome</keyword>
<organism evidence="8 9">
    <name type="scientific">Branchiostoma belcheri</name>
    <name type="common">Amphioxus</name>
    <dbReference type="NCBI Taxonomy" id="7741"/>
    <lineage>
        <taxon>Eukaryota</taxon>
        <taxon>Metazoa</taxon>
        <taxon>Chordata</taxon>
        <taxon>Cephalochordata</taxon>
        <taxon>Leptocardii</taxon>
        <taxon>Amphioxiformes</taxon>
        <taxon>Branchiostomatidae</taxon>
        <taxon>Branchiostoma</taxon>
    </lineage>
</organism>
<dbReference type="InterPro" id="IPR006634">
    <property type="entry name" value="TLC-dom"/>
</dbReference>
<dbReference type="GO" id="GO:0005783">
    <property type="term" value="C:endoplasmic reticulum"/>
    <property type="evidence" value="ECO:0007669"/>
    <property type="project" value="TreeGrafter"/>
</dbReference>
<dbReference type="PANTHER" id="PTHR13439:SF0">
    <property type="entry name" value="TOPOISOMERASE I DAMAGE AFFECTED PROTEIN 4"/>
    <property type="match status" value="1"/>
</dbReference>
<dbReference type="GO" id="GO:0016020">
    <property type="term" value="C:membrane"/>
    <property type="evidence" value="ECO:0007669"/>
    <property type="project" value="UniProtKB-SubCell"/>
</dbReference>
<sequence length="249" mass="28401">MAIETTYALQLIAVCSFLTWLLAFRLSREIFGRFSVTYRSFPREKQVSVDDNFKVICHAVPASILSWYNYTCTELPPGGVWFESSGVRLVASIYMGYACTDLLLMALHTQLAIKIYVAHHCMSLYCAYIGMSYPCMAFYGNTTVMMELSNPSVFLRYLLLDFGYKNTKYYTVNGVVMLVTFFIARVAVTAIATFHLVQLMATSEEFYELPLEVSLCYVSGCLLFNSLNYYWFALICKGFVKHIVSVKKD</sequence>
<dbReference type="PANTHER" id="PTHR13439">
    <property type="entry name" value="CT120 PROTEIN"/>
    <property type="match status" value="1"/>
</dbReference>
<evidence type="ECO:0000256" key="3">
    <source>
        <dbReference type="ARBA" id="ARBA00022989"/>
    </source>
</evidence>
<dbReference type="Proteomes" id="UP000515135">
    <property type="component" value="Unplaced"/>
</dbReference>
<accession>A0A6P4Y7S3</accession>
<gene>
    <name evidence="9" type="primary">LOC109470552</name>
</gene>
<dbReference type="RefSeq" id="XP_019625075.1">
    <property type="nucleotide sequence ID" value="XM_019769516.1"/>
</dbReference>
<evidence type="ECO:0000259" key="7">
    <source>
        <dbReference type="PROSITE" id="PS50922"/>
    </source>
</evidence>
<dbReference type="Pfam" id="PF03798">
    <property type="entry name" value="TRAM_LAG1_CLN8"/>
    <property type="match status" value="1"/>
</dbReference>
<evidence type="ECO:0000256" key="5">
    <source>
        <dbReference type="PROSITE-ProRule" id="PRU00205"/>
    </source>
</evidence>
<dbReference type="OrthoDB" id="10266980at2759"/>
<feature type="domain" description="TLC" evidence="7">
    <location>
        <begin position="44"/>
        <end position="244"/>
    </location>
</feature>
<comment type="subcellular location">
    <subcellularLocation>
        <location evidence="1">Membrane</location>
        <topology evidence="1">Multi-pass membrane protein</topology>
    </subcellularLocation>
</comment>
<feature type="transmembrane region" description="Helical" evidence="6">
    <location>
        <begin position="217"/>
        <end position="240"/>
    </location>
</feature>
<feature type="transmembrane region" description="Helical" evidence="6">
    <location>
        <begin position="6"/>
        <end position="24"/>
    </location>
</feature>
<name>A0A6P4Y7S3_BRABE</name>
<keyword evidence="4 5" id="KW-0472">Membrane</keyword>
<evidence type="ECO:0000256" key="4">
    <source>
        <dbReference type="ARBA" id="ARBA00023136"/>
    </source>
</evidence>
<dbReference type="KEGG" id="bbel:109470552"/>
<proteinExistence type="predicted"/>
<evidence type="ECO:0000313" key="8">
    <source>
        <dbReference type="Proteomes" id="UP000515135"/>
    </source>
</evidence>